<dbReference type="RefSeq" id="WP_184309979.1">
    <property type="nucleotide sequence ID" value="NZ_JACHXU010000042.1"/>
</dbReference>
<evidence type="ECO:0008006" key="4">
    <source>
        <dbReference type="Google" id="ProtNLM"/>
    </source>
</evidence>
<organism evidence="2 3">
    <name type="scientific">Aporhodopirellula rubra</name>
    <dbReference type="NCBI Taxonomy" id="980271"/>
    <lineage>
        <taxon>Bacteria</taxon>
        <taxon>Pseudomonadati</taxon>
        <taxon>Planctomycetota</taxon>
        <taxon>Planctomycetia</taxon>
        <taxon>Pirellulales</taxon>
        <taxon>Pirellulaceae</taxon>
        <taxon>Aporhodopirellula</taxon>
    </lineage>
</organism>
<feature type="signal peptide" evidence="1">
    <location>
        <begin position="1"/>
        <end position="25"/>
    </location>
</feature>
<dbReference type="InterPro" id="IPR021345">
    <property type="entry name" value="DUF2961"/>
</dbReference>
<evidence type="ECO:0000256" key="1">
    <source>
        <dbReference type="SAM" id="SignalP"/>
    </source>
</evidence>
<keyword evidence="3" id="KW-1185">Reference proteome</keyword>
<evidence type="ECO:0000313" key="3">
    <source>
        <dbReference type="Proteomes" id="UP000536179"/>
    </source>
</evidence>
<protein>
    <recommendedName>
        <fullName evidence="4">DUF2961 domain-containing protein</fullName>
    </recommendedName>
</protein>
<sequence>MSFTNKEWPLALRLALFANALFFLADTQPTWAIDQLTYMDFVARLTDLERLANPIVPGEKTFASTSYDRGMLHDPQTNIYRNWGANDDGGGCIRREGNAQVMVDLKGPGVLWRIWSARADNGHVKIFLDDKETPVADKPFAAYFDDLENTFPGLAKTLSRGRNEFVPISFAKSCKVVVEEGWGRYFHCTHTLFPEGTQVQPFPGFTPEVIANLKRASDTWDNRGASPYGVDTTLAREKRTLTIQSGQSESLSLRGAGAIRTLRVTPLELPQSKIAQEDILRELTISMFWDGETSPSVWAPLGDFFATSPGMNPFKTLTMGCVENAFYSHWYMPFASDAQIMFTNDGEEPRQLEVELETVELEQSTAARLLRFGAVWHSDDFAGLAENRFMRRGGDRWPDWPLLVMEGKGRYVGMAEHIWKFGGWWGEGDEKFFVDGEKFPSTVGTGSEDYIGYAWAADPPFNTFDSALAAVSRMRPDANEDTSVCRFHVCDDVPFLSSFQGFIEVMPNSDCRPCVYDACVYWYADRGMKRPYPIVPLAERRHPRPSAEQIDVVPLTMQIPKPPADAIEGEQLAVIGVDSGKTWVQNMSTYRDGLWTGDAQLIWTEGNQGDSIEIEFSVLADGDYELLAVFTKAVDYGIFKFAIDDKPLGSVVDLHATTVTTTGEISLGTMRLAKGLHRFKVTSVGRNENTKGGHGSGDYLFGLDYLRLSK</sequence>
<gene>
    <name evidence="2" type="ORF">FHS27_006419</name>
</gene>
<name>A0A7W5E782_9BACT</name>
<accession>A0A7W5E782</accession>
<keyword evidence="1" id="KW-0732">Signal</keyword>
<proteinExistence type="predicted"/>
<feature type="chain" id="PRO_5031566264" description="DUF2961 domain-containing protein" evidence="1">
    <location>
        <begin position="26"/>
        <end position="710"/>
    </location>
</feature>
<comment type="caution">
    <text evidence="2">The sequence shown here is derived from an EMBL/GenBank/DDBJ whole genome shotgun (WGS) entry which is preliminary data.</text>
</comment>
<dbReference type="Gene3D" id="2.60.120.1390">
    <property type="match status" value="3"/>
</dbReference>
<dbReference type="EMBL" id="JACHXU010000042">
    <property type="protein sequence ID" value="MBB3210572.1"/>
    <property type="molecule type" value="Genomic_DNA"/>
</dbReference>
<reference evidence="2 3" key="1">
    <citation type="submission" date="2020-08" db="EMBL/GenBank/DDBJ databases">
        <title>Genomic Encyclopedia of Type Strains, Phase III (KMG-III): the genomes of soil and plant-associated and newly described type strains.</title>
        <authorList>
            <person name="Whitman W."/>
        </authorList>
    </citation>
    <scope>NUCLEOTIDE SEQUENCE [LARGE SCALE GENOMIC DNA]</scope>
    <source>
        <strain evidence="2 3">CECT 8075</strain>
    </source>
</reference>
<evidence type="ECO:0000313" key="2">
    <source>
        <dbReference type="EMBL" id="MBB3210572.1"/>
    </source>
</evidence>
<dbReference type="Proteomes" id="UP000536179">
    <property type="component" value="Unassembled WGS sequence"/>
</dbReference>
<dbReference type="AlphaFoldDB" id="A0A7W5E782"/>
<dbReference type="Pfam" id="PF11175">
    <property type="entry name" value="DUF2961"/>
    <property type="match status" value="1"/>
</dbReference>